<dbReference type="InterPro" id="IPR000757">
    <property type="entry name" value="Beta-glucanase-like"/>
</dbReference>
<dbReference type="FunFam" id="2.60.120.200:FF:000179">
    <property type="entry name" value="Unplaced genomic scaffold supercont1.19, whole genome shotgun sequence"/>
    <property type="match status" value="1"/>
</dbReference>
<protein>
    <submittedName>
        <fullName evidence="1">Uncharacterized protein</fullName>
    </submittedName>
</protein>
<dbReference type="PROSITE" id="PS51762">
    <property type="entry name" value="GH16_2"/>
    <property type="match status" value="1"/>
</dbReference>
<dbReference type="Pfam" id="PF26113">
    <property type="entry name" value="GH16_XgeA"/>
    <property type="match status" value="1"/>
</dbReference>
<gene>
    <name evidence="1" type="ORF">L203_106320</name>
</gene>
<evidence type="ECO:0000313" key="1">
    <source>
        <dbReference type="EMBL" id="WVN91073.1"/>
    </source>
</evidence>
<evidence type="ECO:0000313" key="2">
    <source>
        <dbReference type="Proteomes" id="UP000094043"/>
    </source>
</evidence>
<dbReference type="RefSeq" id="XP_066071773.1">
    <property type="nucleotide sequence ID" value="XM_066215676.1"/>
</dbReference>
<dbReference type="OrthoDB" id="192832at2759"/>
<name>A0A1E3IJH6_9TREE</name>
<reference evidence="1" key="3">
    <citation type="submission" date="2024-01" db="EMBL/GenBank/DDBJ databases">
        <authorList>
            <person name="Coelho M.A."/>
            <person name="David-Palma M."/>
            <person name="Shea T."/>
            <person name="Sun S."/>
            <person name="Cuomo C.A."/>
            <person name="Heitman J."/>
        </authorList>
    </citation>
    <scope>NUCLEOTIDE SEQUENCE</scope>
    <source>
        <strain evidence="1">CBS 7841</strain>
    </source>
</reference>
<keyword evidence="2" id="KW-1185">Reference proteome</keyword>
<dbReference type="GO" id="GO:0009251">
    <property type="term" value="P:glucan catabolic process"/>
    <property type="evidence" value="ECO:0007669"/>
    <property type="project" value="TreeGrafter"/>
</dbReference>
<dbReference type="Proteomes" id="UP000094043">
    <property type="component" value="Chromosome 8"/>
</dbReference>
<dbReference type="PANTHER" id="PTHR10963:SF24">
    <property type="entry name" value="GLYCOSIDASE C21B10.07-RELATED"/>
    <property type="match status" value="1"/>
</dbReference>
<dbReference type="VEuPathDB" id="FungiDB:L203_02681"/>
<dbReference type="SUPFAM" id="SSF49899">
    <property type="entry name" value="Concanavalin A-like lectins/glucanases"/>
    <property type="match status" value="1"/>
</dbReference>
<dbReference type="EMBL" id="CP143791">
    <property type="protein sequence ID" value="WVN91073.1"/>
    <property type="molecule type" value="Genomic_DNA"/>
</dbReference>
<dbReference type="GeneID" id="91090528"/>
<sequence length="398" mass="42487">MLIALATIVVLCIQQTKATVYPLVESWHGVDFFNGFRFPPETYDNTTNGDTFWATPQNTSLLYTTPANTTILKVDNATVVPYLQKRYAPKLFSKTAYDIGTVWVMDAVHLPYGCSVWPAFWTQGPKWPEGGEIDIVEGVNGQKTNMIALHTANGSSCSTTNTTMTGNLGYPHCDNTLNYGSGCTVFDKNENSFGAGFAAAGGGVYIAEWAKEGIRVWFLTRSSVPDSLKREASSLDTSTLGTPVAVYSSSSCDVESLFGPQTLTINIALCGAFAGLPSQLEQGCALQGNATCYTTYVINDAAATYANAYFEINYINVYSSHPSPITTISSSTATPFPSQTATETTATAKKEATSVKSGKAGTWSTNPAGTLEGSATTYGLDWVLMGLGLLMGVGIDRL</sequence>
<accession>A0A1E3IJH6</accession>
<dbReference type="GO" id="GO:0004553">
    <property type="term" value="F:hydrolase activity, hydrolyzing O-glycosyl compounds"/>
    <property type="evidence" value="ECO:0007669"/>
    <property type="project" value="InterPro"/>
</dbReference>
<reference evidence="1" key="2">
    <citation type="journal article" date="2022" name="Elife">
        <title>Obligate sexual reproduction of a homothallic fungus closely related to the Cryptococcus pathogenic species complex.</title>
        <authorList>
            <person name="Passer A.R."/>
            <person name="Clancey S.A."/>
            <person name="Shea T."/>
            <person name="David-Palma M."/>
            <person name="Averette A.F."/>
            <person name="Boekhout T."/>
            <person name="Porcel B.M."/>
            <person name="Nowrousian M."/>
            <person name="Cuomo C.A."/>
            <person name="Sun S."/>
            <person name="Heitman J."/>
            <person name="Coelho M.A."/>
        </authorList>
    </citation>
    <scope>NUCLEOTIDE SEQUENCE</scope>
    <source>
        <strain evidence="1">CBS 7841</strain>
    </source>
</reference>
<dbReference type="InterPro" id="IPR050546">
    <property type="entry name" value="Glycosyl_Hydrlase_16"/>
</dbReference>
<reference evidence="1" key="1">
    <citation type="submission" date="2016-06" db="EMBL/GenBank/DDBJ databases">
        <authorList>
            <person name="Cuomo C."/>
            <person name="Litvintseva A."/>
            <person name="Heitman J."/>
            <person name="Chen Y."/>
            <person name="Sun S."/>
            <person name="Springer D."/>
            <person name="Dromer F."/>
            <person name="Young S."/>
            <person name="Zeng Q."/>
            <person name="Chapman S."/>
            <person name="Gujja S."/>
            <person name="Saif S."/>
            <person name="Birren B."/>
        </authorList>
    </citation>
    <scope>NUCLEOTIDE SEQUENCE</scope>
    <source>
        <strain evidence="1">CBS 7841</strain>
    </source>
</reference>
<dbReference type="InterPro" id="IPR013320">
    <property type="entry name" value="ConA-like_dom_sf"/>
</dbReference>
<organism evidence="1 2">
    <name type="scientific">Cryptococcus depauperatus CBS 7841</name>
    <dbReference type="NCBI Taxonomy" id="1295531"/>
    <lineage>
        <taxon>Eukaryota</taxon>
        <taxon>Fungi</taxon>
        <taxon>Dikarya</taxon>
        <taxon>Basidiomycota</taxon>
        <taxon>Agaricomycotina</taxon>
        <taxon>Tremellomycetes</taxon>
        <taxon>Tremellales</taxon>
        <taxon>Cryptococcaceae</taxon>
        <taxon>Cryptococcus</taxon>
    </lineage>
</organism>
<proteinExistence type="predicted"/>
<dbReference type="AlphaFoldDB" id="A0A1E3IJH6"/>
<dbReference type="Gene3D" id="2.60.120.200">
    <property type="match status" value="1"/>
</dbReference>
<dbReference type="PANTHER" id="PTHR10963">
    <property type="entry name" value="GLYCOSYL HYDROLASE-RELATED"/>
    <property type="match status" value="1"/>
</dbReference>
<dbReference type="KEGG" id="cdep:91090528"/>